<dbReference type="RefSeq" id="WP_273928194.1">
    <property type="nucleotide sequence ID" value="NZ_JAQSIO010000007.1"/>
</dbReference>
<evidence type="ECO:0000256" key="1">
    <source>
        <dbReference type="SAM" id="MobiDB-lite"/>
    </source>
</evidence>
<comment type="caution">
    <text evidence="2">The sequence shown here is derived from an EMBL/GenBank/DDBJ whole genome shotgun (WGS) entry which is preliminary data.</text>
</comment>
<organism evidence="2 3">
    <name type="scientific">Curvibacter microcysteis</name>
    <dbReference type="NCBI Taxonomy" id="3026419"/>
    <lineage>
        <taxon>Bacteria</taxon>
        <taxon>Pseudomonadati</taxon>
        <taxon>Pseudomonadota</taxon>
        <taxon>Betaproteobacteria</taxon>
        <taxon>Burkholderiales</taxon>
        <taxon>Comamonadaceae</taxon>
        <taxon>Curvibacter</taxon>
    </lineage>
</organism>
<dbReference type="GO" id="GO:0003677">
    <property type="term" value="F:DNA binding"/>
    <property type="evidence" value="ECO:0007669"/>
    <property type="project" value="UniProtKB-KW"/>
</dbReference>
<accession>A0ABT5MIN7</accession>
<reference evidence="2 3" key="1">
    <citation type="submission" date="2023-02" db="EMBL/GenBank/DDBJ databases">
        <title>Bacterial whole genome sequence for Curvibacter sp. HBC28.</title>
        <authorList>
            <person name="Le V."/>
            <person name="Ko S.-R."/>
            <person name="Ahn C.-Y."/>
            <person name="Oh H.-M."/>
        </authorList>
    </citation>
    <scope>NUCLEOTIDE SEQUENCE [LARGE SCALE GENOMIC DNA]</scope>
    <source>
        <strain evidence="2 3">HBC28</strain>
    </source>
</reference>
<sequence length="72" mass="8222">MANNTTHITPLQQETRAHLPTPEAAVHLNRAQQTLRIWAMRQNGPLLPIRVNGRLAWPVRELRRVLQLDAVA</sequence>
<proteinExistence type="predicted"/>
<keyword evidence="2" id="KW-0238">DNA-binding</keyword>
<keyword evidence="3" id="KW-1185">Reference proteome</keyword>
<dbReference type="EMBL" id="JAQSIO010000007">
    <property type="protein sequence ID" value="MDD0816427.1"/>
    <property type="molecule type" value="Genomic_DNA"/>
</dbReference>
<evidence type="ECO:0000313" key="3">
    <source>
        <dbReference type="Proteomes" id="UP001528672"/>
    </source>
</evidence>
<name>A0ABT5MIN7_9BURK</name>
<feature type="region of interest" description="Disordered" evidence="1">
    <location>
        <begin position="1"/>
        <end position="20"/>
    </location>
</feature>
<evidence type="ECO:0000313" key="2">
    <source>
        <dbReference type="EMBL" id="MDD0816427.1"/>
    </source>
</evidence>
<feature type="compositionally biased region" description="Polar residues" evidence="1">
    <location>
        <begin position="1"/>
        <end position="14"/>
    </location>
</feature>
<protein>
    <submittedName>
        <fullName evidence="2">DNA-binding protein</fullName>
    </submittedName>
</protein>
<gene>
    <name evidence="2" type="ORF">PSQ39_17440</name>
</gene>
<dbReference type="Proteomes" id="UP001528672">
    <property type="component" value="Unassembled WGS sequence"/>
</dbReference>